<dbReference type="InterPro" id="IPR000906">
    <property type="entry name" value="ZU5_dom"/>
</dbReference>
<organism evidence="3 4">
    <name type="scientific">Candidula unifasciata</name>
    <dbReference type="NCBI Taxonomy" id="100452"/>
    <lineage>
        <taxon>Eukaryota</taxon>
        <taxon>Metazoa</taxon>
        <taxon>Spiralia</taxon>
        <taxon>Lophotrochozoa</taxon>
        <taxon>Mollusca</taxon>
        <taxon>Gastropoda</taxon>
        <taxon>Heterobranchia</taxon>
        <taxon>Euthyneura</taxon>
        <taxon>Panpulmonata</taxon>
        <taxon>Eupulmonata</taxon>
        <taxon>Stylommatophora</taxon>
        <taxon>Helicina</taxon>
        <taxon>Helicoidea</taxon>
        <taxon>Geomitridae</taxon>
        <taxon>Candidula</taxon>
    </lineage>
</organism>
<dbReference type="InterPro" id="IPR033772">
    <property type="entry name" value="UPA"/>
</dbReference>
<dbReference type="Gene3D" id="2.60.220.30">
    <property type="match status" value="1"/>
</dbReference>
<feature type="compositionally biased region" description="Low complexity" evidence="1">
    <location>
        <begin position="25"/>
        <end position="37"/>
    </location>
</feature>
<name>A0A8S3ZFG6_9EUPU</name>
<dbReference type="GO" id="GO:0008045">
    <property type="term" value="P:motor neuron axon guidance"/>
    <property type="evidence" value="ECO:0007669"/>
    <property type="project" value="TreeGrafter"/>
</dbReference>
<feature type="non-terminal residue" evidence="3">
    <location>
        <position position="493"/>
    </location>
</feature>
<proteinExistence type="predicted"/>
<dbReference type="GO" id="GO:0016020">
    <property type="term" value="C:membrane"/>
    <property type="evidence" value="ECO:0007669"/>
    <property type="project" value="InterPro"/>
</dbReference>
<evidence type="ECO:0000256" key="1">
    <source>
        <dbReference type="SAM" id="MobiDB-lite"/>
    </source>
</evidence>
<dbReference type="Pfam" id="PF00791">
    <property type="entry name" value="ZU5"/>
    <property type="match status" value="1"/>
</dbReference>
<dbReference type="OrthoDB" id="5973910at2759"/>
<feature type="compositionally biased region" description="Polar residues" evidence="1">
    <location>
        <begin position="96"/>
        <end position="105"/>
    </location>
</feature>
<dbReference type="EMBL" id="CAJHNH020002879">
    <property type="protein sequence ID" value="CAG5127979.1"/>
    <property type="molecule type" value="Genomic_DNA"/>
</dbReference>
<evidence type="ECO:0000259" key="2">
    <source>
        <dbReference type="PROSITE" id="PS51145"/>
    </source>
</evidence>
<reference evidence="3" key="1">
    <citation type="submission" date="2021-04" db="EMBL/GenBank/DDBJ databases">
        <authorList>
            <consortium name="Molecular Ecology Group"/>
        </authorList>
    </citation>
    <scope>NUCLEOTIDE SEQUENCE</scope>
</reference>
<dbReference type="SMART" id="SM00218">
    <property type="entry name" value="ZU5"/>
    <property type="match status" value="1"/>
</dbReference>
<dbReference type="AlphaFoldDB" id="A0A8S3ZFG6"/>
<accession>A0A8S3ZFG6</accession>
<dbReference type="Pfam" id="PF17217">
    <property type="entry name" value="UPA"/>
    <property type="match status" value="1"/>
</dbReference>
<feature type="non-terminal residue" evidence="3">
    <location>
        <position position="1"/>
    </location>
</feature>
<dbReference type="PROSITE" id="PS51145">
    <property type="entry name" value="ZU5"/>
    <property type="match status" value="1"/>
</dbReference>
<evidence type="ECO:0000313" key="4">
    <source>
        <dbReference type="Proteomes" id="UP000678393"/>
    </source>
</evidence>
<feature type="domain" description="ZU5" evidence="2">
    <location>
        <begin position="130"/>
        <end position="277"/>
    </location>
</feature>
<dbReference type="PANTHER" id="PTHR12582">
    <property type="entry name" value="NETRIN RECEPTOR UNC5"/>
    <property type="match status" value="1"/>
</dbReference>
<dbReference type="Proteomes" id="UP000678393">
    <property type="component" value="Unassembled WGS sequence"/>
</dbReference>
<keyword evidence="4" id="KW-1185">Reference proteome</keyword>
<dbReference type="PANTHER" id="PTHR12582:SF47">
    <property type="entry name" value="NETRIN RECEPTOR UNC-5"/>
    <property type="match status" value="1"/>
</dbReference>
<evidence type="ECO:0000313" key="3">
    <source>
        <dbReference type="EMBL" id="CAG5127979.1"/>
    </source>
</evidence>
<comment type="caution">
    <text evidence="3">The sequence shown here is derived from an EMBL/GenBank/DDBJ whole genome shotgun (WGS) entry which is preliminary data.</text>
</comment>
<sequence length="493" mass="54390">YTVPDNQFNIYSPLSQSQFTQIPQSYSTGPTPYSSTSAHQYFQDSPGIPQRHSGNLGQVSMNKTMLMEPISHNLNIAMEKMGMKESKSGLPPPPSISSCDSRPMSQCESLQNSRQSVISVQLPGNVDSEAVTWSTFNHTGGRLVLPESGVMLTVPEGAIQKGHVEELYMAVCRDDKDRPRLAEHQTILSPVILVGPPSVQLMKPVVISFQHCANMRQGGWVLSVYKSESPIDEPPYWARVVVLGHEGINCPIYTQLDPNQCHVMTEFLNRYTLIGESVPGGRALKIYRLAAFAPAVPPSVDYSIRVYVVEDTFDALDGVIQVERKLGGKLLDKPKQIPFQDGGNNLCLTIEELSSGWRSKLAASYQEIPFRHIWSGNQNNLHCSFSLELVERSVSKLACKIQVYQKAILSNRQTLLINCNLKDSSSNCPGANNTLKQRASTVNTAISTASSGFHSMVTLDPSVQVFRCPGVCRQNSCPSVCRQNSCPGVWRQN</sequence>
<dbReference type="InterPro" id="IPR037936">
    <property type="entry name" value="UNC5A-D"/>
</dbReference>
<gene>
    <name evidence="3" type="ORF">CUNI_LOCUS13537</name>
</gene>
<protein>
    <recommendedName>
        <fullName evidence="2">ZU5 domain-containing protein</fullName>
    </recommendedName>
</protein>
<feature type="region of interest" description="Disordered" evidence="1">
    <location>
        <begin position="22"/>
        <end position="49"/>
    </location>
</feature>
<dbReference type="GO" id="GO:0005042">
    <property type="term" value="F:netrin receptor activity"/>
    <property type="evidence" value="ECO:0007669"/>
    <property type="project" value="InterPro"/>
</dbReference>
<feature type="region of interest" description="Disordered" evidence="1">
    <location>
        <begin position="84"/>
        <end position="105"/>
    </location>
</feature>